<gene>
    <name evidence="2" type="ORF">GMARGA_LOCUS1568</name>
</gene>
<keyword evidence="3" id="KW-1185">Reference proteome</keyword>
<name>A0ABM8VZR2_GIGMA</name>
<protein>
    <submittedName>
        <fullName evidence="2">11864_t:CDS:1</fullName>
    </submittedName>
</protein>
<dbReference type="Proteomes" id="UP000789901">
    <property type="component" value="Unassembled WGS sequence"/>
</dbReference>
<evidence type="ECO:0000313" key="2">
    <source>
        <dbReference type="EMBL" id="CAG8487830.1"/>
    </source>
</evidence>
<sequence>MLNFTTAIYKDNLLSKSTRTEIFKEQPRNAQIKYEAPHMDKRIWKLMSPQAKETDKLLSKVAYYTRALLLDNLSYINNLRRQQSLKVISPNYTPSSEREKVFGDNLNSIIERKNATNKHFNKAANNHKKQQQNYKGNISRPTYVKSNPHYG</sequence>
<dbReference type="EMBL" id="CAJVQB010000421">
    <property type="protein sequence ID" value="CAG8487830.1"/>
    <property type="molecule type" value="Genomic_DNA"/>
</dbReference>
<organism evidence="2 3">
    <name type="scientific">Gigaspora margarita</name>
    <dbReference type="NCBI Taxonomy" id="4874"/>
    <lineage>
        <taxon>Eukaryota</taxon>
        <taxon>Fungi</taxon>
        <taxon>Fungi incertae sedis</taxon>
        <taxon>Mucoromycota</taxon>
        <taxon>Glomeromycotina</taxon>
        <taxon>Glomeromycetes</taxon>
        <taxon>Diversisporales</taxon>
        <taxon>Gigasporaceae</taxon>
        <taxon>Gigaspora</taxon>
    </lineage>
</organism>
<accession>A0ABM8VZR2</accession>
<evidence type="ECO:0000256" key="1">
    <source>
        <dbReference type="SAM" id="MobiDB-lite"/>
    </source>
</evidence>
<comment type="caution">
    <text evidence="2">The sequence shown here is derived from an EMBL/GenBank/DDBJ whole genome shotgun (WGS) entry which is preliminary data.</text>
</comment>
<reference evidence="2 3" key="1">
    <citation type="submission" date="2021-06" db="EMBL/GenBank/DDBJ databases">
        <authorList>
            <person name="Kallberg Y."/>
            <person name="Tangrot J."/>
            <person name="Rosling A."/>
        </authorList>
    </citation>
    <scope>NUCLEOTIDE SEQUENCE [LARGE SCALE GENOMIC DNA]</scope>
    <source>
        <strain evidence="2 3">120-4 pot B 10/14</strain>
    </source>
</reference>
<feature type="region of interest" description="Disordered" evidence="1">
    <location>
        <begin position="124"/>
        <end position="151"/>
    </location>
</feature>
<proteinExistence type="predicted"/>
<evidence type="ECO:0000313" key="3">
    <source>
        <dbReference type="Proteomes" id="UP000789901"/>
    </source>
</evidence>